<sequence length="388" mass="44976">MNLVLHGDHRVESKSSNLVAELSSQVLESLPRDLILCILLRLPISSFVQIKSVCTGWRMLARDPDLVNKYRSCMVEINNPCLIFHSDCTIRNQLYFAEFPTCNHESEEKMKRFHVPFWEAMTEFNVLVSSNGLLCLSDSSQKDALCVYNPFIGNHLDLPKSMQSQFPNQQVVYGFGFHPTNKEYKVLKIVYYMKTHKDYLCARSNFTLGSSTWRSLGKVGYHHHLYQWHSQVLVKGRFHWLTWPRIYHHGIKIISFDLAEEQFLEVPSTPLMGFHYHLVVLGGYLSVAVYFNHCKLEIWVMAGYGVEESWIKKFHIRAHMPKGLEEDPANQFFKNSQIIRNRGYIRVLCLLKNGGILLEYINRALVCYDPKSGEFKDRCNISGNAEVV</sequence>
<dbReference type="AlphaFoldDB" id="A0A922FGX2"/>
<dbReference type="PANTHER" id="PTHR31672">
    <property type="entry name" value="BNACNNG10540D PROTEIN"/>
    <property type="match status" value="1"/>
</dbReference>
<evidence type="ECO:0000313" key="2">
    <source>
        <dbReference type="EMBL" id="KAG6722206.1"/>
    </source>
</evidence>
<dbReference type="InterPro" id="IPR001810">
    <property type="entry name" value="F-box_dom"/>
</dbReference>
<feature type="domain" description="F-box" evidence="1">
    <location>
        <begin position="24"/>
        <end position="70"/>
    </location>
</feature>
<accession>A0A922FGX2</accession>
<dbReference type="PROSITE" id="PS50181">
    <property type="entry name" value="FBOX"/>
    <property type="match status" value="1"/>
</dbReference>
<evidence type="ECO:0000313" key="3">
    <source>
        <dbReference type="Proteomes" id="UP000811246"/>
    </source>
</evidence>
<dbReference type="NCBIfam" id="TIGR01640">
    <property type="entry name" value="F_box_assoc_1"/>
    <property type="match status" value="1"/>
</dbReference>
<organism evidence="2 3">
    <name type="scientific">Carya illinoinensis</name>
    <name type="common">Pecan</name>
    <dbReference type="NCBI Taxonomy" id="32201"/>
    <lineage>
        <taxon>Eukaryota</taxon>
        <taxon>Viridiplantae</taxon>
        <taxon>Streptophyta</taxon>
        <taxon>Embryophyta</taxon>
        <taxon>Tracheophyta</taxon>
        <taxon>Spermatophyta</taxon>
        <taxon>Magnoliopsida</taxon>
        <taxon>eudicotyledons</taxon>
        <taxon>Gunneridae</taxon>
        <taxon>Pentapetalae</taxon>
        <taxon>rosids</taxon>
        <taxon>fabids</taxon>
        <taxon>Fagales</taxon>
        <taxon>Juglandaceae</taxon>
        <taxon>Carya</taxon>
    </lineage>
</organism>
<protein>
    <recommendedName>
        <fullName evidence="1">F-box domain-containing protein</fullName>
    </recommendedName>
</protein>
<proteinExistence type="predicted"/>
<dbReference type="Pfam" id="PF08268">
    <property type="entry name" value="FBA_3"/>
    <property type="match status" value="1"/>
</dbReference>
<dbReference type="InterPro" id="IPR050796">
    <property type="entry name" value="SCF_F-box_component"/>
</dbReference>
<comment type="caution">
    <text evidence="2">The sequence shown here is derived from an EMBL/GenBank/DDBJ whole genome shotgun (WGS) entry which is preliminary data.</text>
</comment>
<dbReference type="SMART" id="SM00256">
    <property type="entry name" value="FBOX"/>
    <property type="match status" value="1"/>
</dbReference>
<gene>
    <name evidence="2" type="ORF">I3842_03G148800</name>
</gene>
<dbReference type="Pfam" id="PF00646">
    <property type="entry name" value="F-box"/>
    <property type="match status" value="1"/>
</dbReference>
<evidence type="ECO:0000259" key="1">
    <source>
        <dbReference type="PROSITE" id="PS50181"/>
    </source>
</evidence>
<dbReference type="EMBL" id="CM031827">
    <property type="protein sequence ID" value="KAG6722206.1"/>
    <property type="molecule type" value="Genomic_DNA"/>
</dbReference>
<dbReference type="Proteomes" id="UP000811246">
    <property type="component" value="Chromosome 3"/>
</dbReference>
<dbReference type="InterPro" id="IPR013187">
    <property type="entry name" value="F-box-assoc_dom_typ3"/>
</dbReference>
<name>A0A922FGX2_CARIL</name>
<dbReference type="InterPro" id="IPR017451">
    <property type="entry name" value="F-box-assoc_interact_dom"/>
</dbReference>
<reference evidence="2" key="1">
    <citation type="submission" date="2021-01" db="EMBL/GenBank/DDBJ databases">
        <authorList>
            <person name="Lovell J.T."/>
            <person name="Bentley N."/>
            <person name="Bhattarai G."/>
            <person name="Jenkins J.W."/>
            <person name="Sreedasyam A."/>
            <person name="Alarcon Y."/>
            <person name="Bock C."/>
            <person name="Boston L."/>
            <person name="Carlson J."/>
            <person name="Cervantes K."/>
            <person name="Clermont K."/>
            <person name="Krom N."/>
            <person name="Kubenka K."/>
            <person name="Mamidi S."/>
            <person name="Mattison C."/>
            <person name="Monteros M."/>
            <person name="Pisani C."/>
            <person name="Plott C."/>
            <person name="Rajasekar S."/>
            <person name="Rhein H.S."/>
            <person name="Rohla C."/>
            <person name="Song M."/>
            <person name="Hilaire R.S."/>
            <person name="Shu S."/>
            <person name="Wells L."/>
            <person name="Wang X."/>
            <person name="Webber J."/>
            <person name="Heerema R.J."/>
            <person name="Klein P."/>
            <person name="Conner P."/>
            <person name="Grauke L."/>
            <person name="Grimwood J."/>
            <person name="Schmutz J."/>
            <person name="Randall J.J."/>
        </authorList>
    </citation>
    <scope>NUCLEOTIDE SEQUENCE</scope>
    <source>
        <tissue evidence="2">Leaf</tissue>
    </source>
</reference>